<dbReference type="AlphaFoldDB" id="A0A6M3L3Y3"/>
<accession>A0A6M3L3Y3</accession>
<evidence type="ECO:0000259" key="1">
    <source>
        <dbReference type="Pfam" id="PF00149"/>
    </source>
</evidence>
<reference evidence="2" key="1">
    <citation type="submission" date="2020-03" db="EMBL/GenBank/DDBJ databases">
        <title>The deep terrestrial virosphere.</title>
        <authorList>
            <person name="Holmfeldt K."/>
            <person name="Nilsson E."/>
            <person name="Simone D."/>
            <person name="Lopez-Fernandez M."/>
            <person name="Wu X."/>
            <person name="de Brujin I."/>
            <person name="Lundin D."/>
            <person name="Andersson A."/>
            <person name="Bertilsson S."/>
            <person name="Dopson M."/>
        </authorList>
    </citation>
    <scope>NUCLEOTIDE SEQUENCE</scope>
    <source>
        <strain evidence="2">MM415B02558</strain>
    </source>
</reference>
<gene>
    <name evidence="2" type="ORF">MM415B02558_0004</name>
</gene>
<protein>
    <submittedName>
        <fullName evidence="2">Putative calcineurin-like phosphoesterase</fullName>
    </submittedName>
</protein>
<organism evidence="2">
    <name type="scientific">viral metagenome</name>
    <dbReference type="NCBI Taxonomy" id="1070528"/>
    <lineage>
        <taxon>unclassified sequences</taxon>
        <taxon>metagenomes</taxon>
        <taxon>organismal metagenomes</taxon>
    </lineage>
</organism>
<evidence type="ECO:0000313" key="2">
    <source>
        <dbReference type="EMBL" id="QJA89386.1"/>
    </source>
</evidence>
<dbReference type="EMBL" id="MT142843">
    <property type="protein sequence ID" value="QJA89386.1"/>
    <property type="molecule type" value="Genomic_DNA"/>
</dbReference>
<sequence>MTAASTLAENLPNWREVLAAEWGEKLWPSVRNRKIGRIVEWTGLSRDLAKQLSDFISEQRERPPDQAMPSPDYFDDPAPATWVLPDGWPTGVGRKHLVIPDCHVGPDQDLSRFEWLGSLIVDEEPDVVVCLGDFADMHSFSYYDRGKHSSWGSLYARDIDAVREAQSRLWDTVFATKAHAYEPDTYMLLGNHEYRINRFADDFPALHGMISTRDLGYEQWWDHVVEYKDRVQIDGVWYSHALMTKTNRPAGVIHQAAACVRRVHGSMTVGHSHRRDFFEEVGADGRRLMGLVAGCFFTHWEDYAGVNNREWWPGVVLKHRVDRGEYDHEWVSLGRLEEMYS</sequence>
<feature type="domain" description="Calcineurin-like phosphoesterase" evidence="1">
    <location>
        <begin position="97"/>
        <end position="209"/>
    </location>
</feature>
<dbReference type="GO" id="GO:0016787">
    <property type="term" value="F:hydrolase activity"/>
    <property type="evidence" value="ECO:0007669"/>
    <property type="project" value="InterPro"/>
</dbReference>
<dbReference type="InterPro" id="IPR029052">
    <property type="entry name" value="Metallo-depent_PP-like"/>
</dbReference>
<dbReference type="SUPFAM" id="SSF56300">
    <property type="entry name" value="Metallo-dependent phosphatases"/>
    <property type="match status" value="1"/>
</dbReference>
<dbReference type="Gene3D" id="3.60.21.10">
    <property type="match status" value="1"/>
</dbReference>
<dbReference type="InterPro" id="IPR004843">
    <property type="entry name" value="Calcineurin-like_PHP"/>
</dbReference>
<name>A0A6M3L3Y3_9ZZZZ</name>
<proteinExistence type="predicted"/>
<dbReference type="Pfam" id="PF00149">
    <property type="entry name" value="Metallophos"/>
    <property type="match status" value="1"/>
</dbReference>